<protein>
    <submittedName>
        <fullName evidence="1">Uncharacterized protein</fullName>
    </submittedName>
</protein>
<dbReference type="AlphaFoldDB" id="A0A1Z4N714"/>
<accession>A0A1Z4N714</accession>
<dbReference type="Proteomes" id="UP000218785">
    <property type="component" value="Chromosome"/>
</dbReference>
<dbReference type="RefSeq" id="WP_096581139.1">
    <property type="nucleotide sequence ID" value="NZ_CAWNJS010000001.1"/>
</dbReference>
<reference evidence="1 2" key="1">
    <citation type="submission" date="2017-06" db="EMBL/GenBank/DDBJ databases">
        <title>Genome sequencing of cyanobaciteial culture collection at National Institute for Environmental Studies (NIES).</title>
        <authorList>
            <person name="Hirose Y."/>
            <person name="Shimura Y."/>
            <person name="Fujisawa T."/>
            <person name="Nakamura Y."/>
            <person name="Kawachi M."/>
        </authorList>
    </citation>
    <scope>NUCLEOTIDE SEQUENCE [LARGE SCALE GENOMIC DNA]</scope>
    <source>
        <strain evidence="1 2">NIES-37</strain>
    </source>
</reference>
<proteinExistence type="predicted"/>
<name>A0A1Z4N714_9CYAN</name>
<organism evidence="1 2">
    <name type="scientific">Tolypothrix tenuis PCC 7101</name>
    <dbReference type="NCBI Taxonomy" id="231146"/>
    <lineage>
        <taxon>Bacteria</taxon>
        <taxon>Bacillati</taxon>
        <taxon>Cyanobacteriota</taxon>
        <taxon>Cyanophyceae</taxon>
        <taxon>Nostocales</taxon>
        <taxon>Tolypothrichaceae</taxon>
        <taxon>Tolypothrix</taxon>
    </lineage>
</organism>
<keyword evidence="2" id="KW-1185">Reference proteome</keyword>
<evidence type="ECO:0000313" key="1">
    <source>
        <dbReference type="EMBL" id="BAZ01523.1"/>
    </source>
</evidence>
<gene>
    <name evidence="1" type="ORF">NIES37_55260</name>
</gene>
<dbReference type="KEGG" id="ttq:NIES37_55260"/>
<evidence type="ECO:0000313" key="2">
    <source>
        <dbReference type="Proteomes" id="UP000218785"/>
    </source>
</evidence>
<sequence length="114" mass="13121">MITEEALASQFTAIVEQNHPQVWELLRHCYIRVINPYLTRARIPHPPYIGIYCPDQMIATVAAEKHILKDVARLIGLVDVVCLNATHLMSDPLSKLKENHPQLWLDLLWISTQE</sequence>
<dbReference type="EMBL" id="AP018248">
    <property type="protein sequence ID" value="BAZ01523.1"/>
    <property type="molecule type" value="Genomic_DNA"/>
</dbReference>